<evidence type="ECO:0000313" key="2">
    <source>
        <dbReference type="Proteomes" id="UP000197587"/>
    </source>
</evidence>
<dbReference type="RefSeq" id="WP_031501559.1">
    <property type="nucleotide sequence ID" value="NZ_JASZ02000011.1"/>
</dbReference>
<comment type="caution">
    <text evidence="1">The sequence shown here is derived from an EMBL/GenBank/DDBJ whole genome shotgun (WGS) entry which is preliminary data.</text>
</comment>
<protein>
    <submittedName>
        <fullName evidence="1">Glycosyl transferase</fullName>
    </submittedName>
</protein>
<name>A0A2D0A6G7_9FLAO</name>
<organism evidence="1 2">
    <name type="scientific">Kaistella haifensis DSM 19056</name>
    <dbReference type="NCBI Taxonomy" id="1450526"/>
    <lineage>
        <taxon>Bacteria</taxon>
        <taxon>Pseudomonadati</taxon>
        <taxon>Bacteroidota</taxon>
        <taxon>Flavobacteriia</taxon>
        <taxon>Flavobacteriales</taxon>
        <taxon>Weeksellaceae</taxon>
        <taxon>Chryseobacterium group</taxon>
        <taxon>Kaistella</taxon>
    </lineage>
</organism>
<dbReference type="Pfam" id="PF13528">
    <property type="entry name" value="Glyco_trans_1_3"/>
    <property type="match status" value="1"/>
</dbReference>
<accession>A0A2D0A6G7</accession>
<reference evidence="1 2" key="1">
    <citation type="submission" date="2017-05" db="EMBL/GenBank/DDBJ databases">
        <title>Genome of Chryseobacterium haifense.</title>
        <authorList>
            <person name="Newman J.D."/>
        </authorList>
    </citation>
    <scope>NUCLEOTIDE SEQUENCE [LARGE SCALE GENOMIC DNA]</scope>
    <source>
        <strain evidence="1 2">DSM 19056</strain>
    </source>
</reference>
<dbReference type="Proteomes" id="UP000197587">
    <property type="component" value="Unassembled WGS sequence"/>
</dbReference>
<keyword evidence="2" id="KW-1185">Reference proteome</keyword>
<gene>
    <name evidence="1" type="ORF">AP75_06595</name>
</gene>
<dbReference type="SUPFAM" id="SSF53756">
    <property type="entry name" value="UDP-Glycosyltransferase/glycogen phosphorylase"/>
    <property type="match status" value="1"/>
</dbReference>
<dbReference type="AlphaFoldDB" id="A0A2D0A6G7"/>
<proteinExistence type="predicted"/>
<dbReference type="GO" id="GO:0016740">
    <property type="term" value="F:transferase activity"/>
    <property type="evidence" value="ECO:0007669"/>
    <property type="project" value="UniProtKB-KW"/>
</dbReference>
<evidence type="ECO:0000313" key="1">
    <source>
        <dbReference type="EMBL" id="OWK98272.1"/>
    </source>
</evidence>
<keyword evidence="1" id="KW-0808">Transferase</keyword>
<dbReference type="Gene3D" id="3.40.50.2000">
    <property type="entry name" value="Glycogen Phosphorylase B"/>
    <property type="match status" value="1"/>
</dbReference>
<sequence length="326" mass="37768">MKILYALQGTGNGHVSRAREILPYLKQYGEVDILISGTQAEVGLQYEIKYQFNGFGFVFGSKGGVDFGETWNRFHMKQFYNDVKNLPVHQYDLVINDFEPVCAWSCKLRGKASVAMSHQSAYLSPKTPQLQGFHWGKLIMNHYAPAKNHVAFHFEKYDDFINTPVIRSEIRQQVTQNKGHYTVYLPAYSDEFILEQIRKIPHIQWHIFSKHSSQHYQKFNAEVFPIDNALFQQSLATCEGFLTGGGFEGPAEALFMKKKVLAVPMHHQYEQQCNALSLEKMGVPVIWKEADFSKKLKDWVNLEQIIMVDFPDETEEVVRKMIKKYR</sequence>
<dbReference type="EMBL" id="JASZ02000011">
    <property type="protein sequence ID" value="OWK98272.1"/>
    <property type="molecule type" value="Genomic_DNA"/>
</dbReference>